<reference evidence="5 6" key="1">
    <citation type="submission" date="2017-07" db="EMBL/GenBank/DDBJ databases">
        <title>Recovery of genomes from metagenomes via a dereplication, aggregation, and scoring strategy.</title>
        <authorList>
            <person name="Sieber C.M."/>
            <person name="Probst A.J."/>
            <person name="Sharrar A."/>
            <person name="Thomas B.C."/>
            <person name="Hess M."/>
            <person name="Tringe S.G."/>
            <person name="Banfield J.F."/>
        </authorList>
    </citation>
    <scope>NUCLEOTIDE SEQUENCE [LARGE SCALE GENOMIC DNA]</scope>
    <source>
        <strain evidence="5">JGI_Cruoil_03_44_89</strain>
    </source>
</reference>
<evidence type="ECO:0000313" key="6">
    <source>
        <dbReference type="Proteomes" id="UP000215215"/>
    </source>
</evidence>
<dbReference type="Pfam" id="PF02195">
    <property type="entry name" value="ParB_N"/>
    <property type="match status" value="1"/>
</dbReference>
<keyword evidence="2" id="KW-0159">Chromosome partition</keyword>
<dbReference type="GO" id="GO:0045881">
    <property type="term" value="P:positive regulation of sporulation resulting in formation of a cellular spore"/>
    <property type="evidence" value="ECO:0007669"/>
    <property type="project" value="TreeGrafter"/>
</dbReference>
<dbReference type="InterPro" id="IPR036086">
    <property type="entry name" value="ParB/Sulfiredoxin_sf"/>
</dbReference>
<dbReference type="FunFam" id="1.10.10.2830:FF:000001">
    <property type="entry name" value="Chromosome partitioning protein ParB"/>
    <property type="match status" value="1"/>
</dbReference>
<evidence type="ECO:0000313" key="5">
    <source>
        <dbReference type="EMBL" id="OYD14633.1"/>
    </source>
</evidence>
<dbReference type="Proteomes" id="UP000215215">
    <property type="component" value="Unassembled WGS sequence"/>
</dbReference>
<dbReference type="EMBL" id="NOZQ01000169">
    <property type="protein sequence ID" value="OYD14633.1"/>
    <property type="molecule type" value="Genomic_DNA"/>
</dbReference>
<dbReference type="SUPFAM" id="SSF109709">
    <property type="entry name" value="KorB DNA-binding domain-like"/>
    <property type="match status" value="1"/>
</dbReference>
<dbReference type="FunFam" id="3.90.1530.30:FF:000001">
    <property type="entry name" value="Chromosome partitioning protein ParB"/>
    <property type="match status" value="1"/>
</dbReference>
<dbReference type="Gene3D" id="1.10.10.2830">
    <property type="match status" value="1"/>
</dbReference>
<dbReference type="Gene3D" id="3.90.1530.30">
    <property type="match status" value="1"/>
</dbReference>
<dbReference type="SUPFAM" id="SSF110849">
    <property type="entry name" value="ParB/Sulfiredoxin"/>
    <property type="match status" value="1"/>
</dbReference>
<evidence type="ECO:0000259" key="4">
    <source>
        <dbReference type="SMART" id="SM00470"/>
    </source>
</evidence>
<comment type="similarity">
    <text evidence="1">Belongs to the ParB family.</text>
</comment>
<comment type="caution">
    <text evidence="5">The sequence shown here is derived from an EMBL/GenBank/DDBJ whole genome shotgun (WGS) entry which is preliminary data.</text>
</comment>
<sequence length="264" mass="30062">MTRKALGKGIDALIPEARRGFVEIEIDRIENNPYQPRKRVESLDELVSSIKENGVLEPIIVRTKGDGYEVICGERRLSAAKQLGLKYIPAVVRKASDREMLELALIENLQREDLNPLEAAEAYTILIKKFGLSHQEIAKRVGKERTTVTNTLRLLTIEEEIKDLIWSGKLSEGHARALLSLKPGKKRIRVAKRIAELGLSVRETEKIAKQRTSPYPDLEDELSQCVGNPVRITKSKKRGKIQIEFYGEEDLLRIVRMFIEKTHD</sequence>
<evidence type="ECO:0000256" key="1">
    <source>
        <dbReference type="ARBA" id="ARBA00006295"/>
    </source>
</evidence>
<dbReference type="InterPro" id="IPR004437">
    <property type="entry name" value="ParB/RepB/Spo0J"/>
</dbReference>
<dbReference type="NCBIfam" id="TIGR00180">
    <property type="entry name" value="parB_part"/>
    <property type="match status" value="1"/>
</dbReference>
<evidence type="ECO:0000256" key="2">
    <source>
        <dbReference type="ARBA" id="ARBA00022829"/>
    </source>
</evidence>
<dbReference type="SMART" id="SM00470">
    <property type="entry name" value="ParB"/>
    <property type="match status" value="1"/>
</dbReference>
<dbReference type="CDD" id="cd16393">
    <property type="entry name" value="SPO0J_N"/>
    <property type="match status" value="1"/>
</dbReference>
<protein>
    <recommendedName>
        <fullName evidence="4">ParB-like N-terminal domain-containing protein</fullName>
    </recommendedName>
</protein>
<keyword evidence="3" id="KW-0238">DNA-binding</keyword>
<feature type="domain" description="ParB-like N-terminal" evidence="4">
    <location>
        <begin position="22"/>
        <end position="109"/>
    </location>
</feature>
<dbReference type="GO" id="GO:0005694">
    <property type="term" value="C:chromosome"/>
    <property type="evidence" value="ECO:0007669"/>
    <property type="project" value="TreeGrafter"/>
</dbReference>
<dbReference type="GO" id="GO:0003677">
    <property type="term" value="F:DNA binding"/>
    <property type="evidence" value="ECO:0007669"/>
    <property type="project" value="UniProtKB-KW"/>
</dbReference>
<dbReference type="InterPro" id="IPR041468">
    <property type="entry name" value="HTH_ParB/Spo0J"/>
</dbReference>
<dbReference type="InterPro" id="IPR003115">
    <property type="entry name" value="ParB_N"/>
</dbReference>
<dbReference type="GO" id="GO:0007059">
    <property type="term" value="P:chromosome segregation"/>
    <property type="evidence" value="ECO:0007669"/>
    <property type="project" value="UniProtKB-KW"/>
</dbReference>
<evidence type="ECO:0000256" key="3">
    <source>
        <dbReference type="ARBA" id="ARBA00023125"/>
    </source>
</evidence>
<proteinExistence type="inferred from homology"/>
<dbReference type="PANTHER" id="PTHR33375">
    <property type="entry name" value="CHROMOSOME-PARTITIONING PROTEIN PARB-RELATED"/>
    <property type="match status" value="1"/>
</dbReference>
<gene>
    <name evidence="5" type="ORF">CH333_07555</name>
</gene>
<dbReference type="InterPro" id="IPR050336">
    <property type="entry name" value="Chromosome_partition/occlusion"/>
</dbReference>
<name>A0A235BQ67_UNCW3</name>
<dbReference type="PANTHER" id="PTHR33375:SF1">
    <property type="entry name" value="CHROMOSOME-PARTITIONING PROTEIN PARB-RELATED"/>
    <property type="match status" value="1"/>
</dbReference>
<dbReference type="Pfam" id="PF17762">
    <property type="entry name" value="HTH_ParB"/>
    <property type="match status" value="1"/>
</dbReference>
<dbReference type="AlphaFoldDB" id="A0A235BQ67"/>
<accession>A0A235BQ67</accession>
<organism evidence="5 6">
    <name type="scientific">candidate division WOR-3 bacterium JGI_Cruoil_03_44_89</name>
    <dbReference type="NCBI Taxonomy" id="1973748"/>
    <lineage>
        <taxon>Bacteria</taxon>
        <taxon>Bacteria division WOR-3</taxon>
    </lineage>
</organism>